<dbReference type="Gene3D" id="3.30.1330.10">
    <property type="entry name" value="PurM-like, N-terminal domain"/>
    <property type="match status" value="1"/>
</dbReference>
<feature type="binding site" evidence="2">
    <location>
        <position position="74"/>
    </location>
    <ligand>
        <name>Mg(2+)</name>
        <dbReference type="ChEBI" id="CHEBI:18420"/>
        <label>4</label>
    </ligand>
</feature>
<feature type="binding site" evidence="2">
    <location>
        <position position="45"/>
    </location>
    <ligand>
        <name>Mg(2+)</name>
        <dbReference type="ChEBI" id="CHEBI:18420"/>
        <label>1</label>
    </ligand>
</feature>
<evidence type="ECO:0000256" key="1">
    <source>
        <dbReference type="ARBA" id="ARBA00022977"/>
    </source>
</evidence>
<dbReference type="InterPro" id="IPR006283">
    <property type="entry name" value="ThiL-like"/>
</dbReference>
<feature type="binding site" evidence="2">
    <location>
        <position position="29"/>
    </location>
    <ligand>
        <name>Mg(2+)</name>
        <dbReference type="ChEBI" id="CHEBI:18420"/>
        <label>3</label>
    </ligand>
</feature>
<dbReference type="InterPro" id="IPR036676">
    <property type="entry name" value="PurM-like_C_sf"/>
</dbReference>
<keyword evidence="5" id="KW-1185">Reference proteome</keyword>
<evidence type="ECO:0000313" key="5">
    <source>
        <dbReference type="Proteomes" id="UP001054820"/>
    </source>
</evidence>
<comment type="pathway">
    <text evidence="2">Cofactor biosynthesis; thiamine diphosphate biosynthesis; thiamine diphosphate from thiamine phosphate: step 1/1.</text>
</comment>
<feature type="binding site" evidence="2">
    <location>
        <position position="327"/>
    </location>
    <ligand>
        <name>substrate</name>
    </ligand>
</feature>
<evidence type="ECO:0000259" key="3">
    <source>
        <dbReference type="Pfam" id="PF00586"/>
    </source>
</evidence>
<feature type="binding site" evidence="2">
    <location>
        <begin position="120"/>
        <end position="121"/>
    </location>
    <ligand>
        <name>ATP</name>
        <dbReference type="ChEBI" id="CHEBI:30616"/>
    </ligand>
</feature>
<feature type="binding site" evidence="2">
    <location>
        <position position="74"/>
    </location>
    <ligand>
        <name>Mg(2+)</name>
        <dbReference type="ChEBI" id="CHEBI:18420"/>
        <label>2</label>
    </ligand>
</feature>
<dbReference type="RefSeq" id="WP_237260867.1">
    <property type="nucleotide sequence ID" value="NZ_AP024202.1"/>
</dbReference>
<dbReference type="Pfam" id="PF00586">
    <property type="entry name" value="AIRS"/>
    <property type="match status" value="1"/>
</dbReference>
<comment type="miscellaneous">
    <text evidence="2">Reaction mechanism of ThiL seems to utilize a direct, inline transfer of the gamma-phosphate of ATP to TMP rather than a phosphorylated enzyme intermediate.</text>
</comment>
<feature type="binding site" evidence="2">
    <location>
        <position position="219"/>
    </location>
    <ligand>
        <name>Mg(2+)</name>
        <dbReference type="ChEBI" id="CHEBI:18420"/>
        <label>5</label>
    </ligand>
</feature>
<feature type="binding site" evidence="2">
    <location>
        <position position="29"/>
    </location>
    <ligand>
        <name>Mg(2+)</name>
        <dbReference type="ChEBI" id="CHEBI:18420"/>
        <label>4</label>
    </ligand>
</feature>
<feature type="binding site" evidence="2">
    <location>
        <position position="269"/>
    </location>
    <ligand>
        <name>substrate</name>
    </ligand>
</feature>
<dbReference type="SUPFAM" id="SSF56042">
    <property type="entry name" value="PurM C-terminal domain-like"/>
    <property type="match status" value="1"/>
</dbReference>
<protein>
    <recommendedName>
        <fullName evidence="2">Thiamine-monophosphate kinase</fullName>
        <shortName evidence="2">TMP kinase</shortName>
        <shortName evidence="2">Thiamine-phosphate kinase</shortName>
        <ecNumber evidence="2">2.7.4.16</ecNumber>
    </recommendedName>
</protein>
<keyword evidence="2" id="KW-0808">Transferase</keyword>
<feature type="binding site" evidence="2">
    <location>
        <position position="218"/>
    </location>
    <ligand>
        <name>ATP</name>
        <dbReference type="ChEBI" id="CHEBI:30616"/>
    </ligand>
</feature>
<dbReference type="PANTHER" id="PTHR30270:SF0">
    <property type="entry name" value="THIAMINE-MONOPHOSPHATE KINASE"/>
    <property type="match status" value="1"/>
</dbReference>
<dbReference type="InterPro" id="IPR016188">
    <property type="entry name" value="PurM-like_N"/>
</dbReference>
<keyword evidence="2" id="KW-0067">ATP-binding</keyword>
<sequence>MASEFELINSCFLPLSKGLQANELGIGDDGAVLNVPANHQLVVVTDTLVSGVHFPEETNAYDIAWKALAVNLSDLAAMGAEPGFFSLALTLPNNEQAWLGEFARGLTAISEQYSIPLIGGDTTKGHLTVTVTAQGWVEQGKAVRRSGAQCDDLICVTNTIGDGALGLKVAQNSLPRQVDNALSAEEKSFLLAALNRPIPQLLLSRLLSDYANSAIDISDGLLADMGHIFEQSTPGLNAEIELGQIPLSSATQKYIDKTQDWTTILTGGDDYQLCFTMLEDDFKTMHEKASKIGVELTVIGRVIESVSPVLLQDGEVFNQQGGELKGYLHF</sequence>
<keyword evidence="2 4" id="KW-0418">Kinase</keyword>
<comment type="similarity">
    <text evidence="2">Belongs to the thiamine-monophosphate kinase family.</text>
</comment>
<reference evidence="4" key="1">
    <citation type="journal article" date="2022" name="Arch. Microbiol.">
        <title>Thiomicrorhabdus immobilis sp. nov., a mesophilic sulfur-oxidizing bacterium isolated from sediment of a brackish lake in northern Japan.</title>
        <authorList>
            <person name="Kojima H."/>
            <person name="Mochizuki J."/>
            <person name="Kanda M."/>
            <person name="Watanabe T."/>
            <person name="Fukui M."/>
        </authorList>
    </citation>
    <scope>NUCLEOTIDE SEQUENCE</scope>
    <source>
        <strain evidence="4">Am19</strain>
    </source>
</reference>
<evidence type="ECO:0000313" key="4">
    <source>
        <dbReference type="EMBL" id="BCN93614.1"/>
    </source>
</evidence>
<evidence type="ECO:0000256" key="2">
    <source>
        <dbReference type="HAMAP-Rule" id="MF_02128"/>
    </source>
</evidence>
<keyword evidence="2" id="KW-0547">Nucleotide-binding</keyword>
<feature type="binding site" evidence="2">
    <location>
        <position position="121"/>
    </location>
    <ligand>
        <name>Mg(2+)</name>
        <dbReference type="ChEBI" id="CHEBI:18420"/>
        <label>1</label>
    </ligand>
</feature>
<feature type="binding site" evidence="2">
    <location>
        <position position="74"/>
    </location>
    <ligand>
        <name>Mg(2+)</name>
        <dbReference type="ChEBI" id="CHEBI:18420"/>
        <label>3</label>
    </ligand>
</feature>
<name>A0ABN6CY50_9GAMM</name>
<keyword evidence="2" id="KW-0479">Metal-binding</keyword>
<dbReference type="HAMAP" id="MF_02128">
    <property type="entry name" value="TMP_kinase"/>
    <property type="match status" value="1"/>
</dbReference>
<feature type="binding site" evidence="2">
    <location>
        <position position="46"/>
    </location>
    <ligand>
        <name>Mg(2+)</name>
        <dbReference type="ChEBI" id="CHEBI:18420"/>
        <label>1</label>
    </ligand>
</feature>
<dbReference type="Gene3D" id="3.90.650.10">
    <property type="entry name" value="PurM-like C-terminal domain"/>
    <property type="match status" value="1"/>
</dbReference>
<keyword evidence="2" id="KW-0460">Magnesium</keyword>
<comment type="function">
    <text evidence="2">Catalyzes the ATP-dependent phosphorylation of thiamine-monophosphate (TMP) to form thiamine-pyrophosphate (TPP), the active form of vitamin B1.</text>
</comment>
<feature type="binding site" evidence="2">
    <location>
        <position position="46"/>
    </location>
    <ligand>
        <name>Mg(2+)</name>
        <dbReference type="ChEBI" id="CHEBI:18420"/>
        <label>2</label>
    </ligand>
</feature>
<dbReference type="Proteomes" id="UP001054820">
    <property type="component" value="Chromosome"/>
</dbReference>
<dbReference type="GO" id="GO:0016301">
    <property type="term" value="F:kinase activity"/>
    <property type="evidence" value="ECO:0007669"/>
    <property type="project" value="UniProtKB-KW"/>
</dbReference>
<comment type="catalytic activity">
    <reaction evidence="2">
        <text>thiamine phosphate + ATP = thiamine diphosphate + ADP</text>
        <dbReference type="Rhea" id="RHEA:15913"/>
        <dbReference type="ChEBI" id="CHEBI:30616"/>
        <dbReference type="ChEBI" id="CHEBI:37575"/>
        <dbReference type="ChEBI" id="CHEBI:58937"/>
        <dbReference type="ChEBI" id="CHEBI:456216"/>
        <dbReference type="EC" id="2.7.4.16"/>
    </reaction>
</comment>
<dbReference type="PANTHER" id="PTHR30270">
    <property type="entry name" value="THIAMINE-MONOPHOSPHATE KINASE"/>
    <property type="match status" value="1"/>
</dbReference>
<dbReference type="SUPFAM" id="SSF55326">
    <property type="entry name" value="PurM N-terminal domain-like"/>
    <property type="match status" value="1"/>
</dbReference>
<dbReference type="InterPro" id="IPR036921">
    <property type="entry name" value="PurM-like_N_sf"/>
</dbReference>
<feature type="binding site" evidence="2">
    <location>
        <position position="53"/>
    </location>
    <ligand>
        <name>substrate</name>
    </ligand>
</feature>
<gene>
    <name evidence="2 4" type="primary">thiL</name>
    <name evidence="4" type="ORF">THMIRHAM_13990</name>
</gene>
<dbReference type="CDD" id="cd02194">
    <property type="entry name" value="ThiL"/>
    <property type="match status" value="1"/>
</dbReference>
<feature type="binding site" evidence="2">
    <location>
        <position position="145"/>
    </location>
    <ligand>
        <name>ATP</name>
        <dbReference type="ChEBI" id="CHEBI:30616"/>
    </ligand>
</feature>
<accession>A0ABN6CY50</accession>
<dbReference type="NCBIfam" id="TIGR01379">
    <property type="entry name" value="thiL"/>
    <property type="match status" value="1"/>
</dbReference>
<organism evidence="4 5">
    <name type="scientific">Thiomicrorhabdus immobilis</name>
    <dbReference type="NCBI Taxonomy" id="2791037"/>
    <lineage>
        <taxon>Bacteria</taxon>
        <taxon>Pseudomonadati</taxon>
        <taxon>Pseudomonadota</taxon>
        <taxon>Gammaproteobacteria</taxon>
        <taxon>Thiotrichales</taxon>
        <taxon>Piscirickettsiaceae</taxon>
        <taxon>Thiomicrorhabdus</taxon>
    </lineage>
</organism>
<dbReference type="EMBL" id="AP024202">
    <property type="protein sequence ID" value="BCN93614.1"/>
    <property type="molecule type" value="Genomic_DNA"/>
</dbReference>
<feature type="domain" description="PurM-like N-terminal" evidence="3">
    <location>
        <begin position="27"/>
        <end position="137"/>
    </location>
</feature>
<comment type="caution">
    <text evidence="2">Lacks conserved residue(s) required for the propagation of feature annotation.</text>
</comment>
<keyword evidence="1 2" id="KW-0784">Thiamine biosynthesis</keyword>
<feature type="binding site" evidence="2">
    <location>
        <position position="216"/>
    </location>
    <ligand>
        <name>Mg(2+)</name>
        <dbReference type="ChEBI" id="CHEBI:18420"/>
        <label>3</label>
    </ligand>
</feature>
<dbReference type="EC" id="2.7.4.16" evidence="2"/>
<dbReference type="PIRSF" id="PIRSF005303">
    <property type="entry name" value="Thiam_monoph_kin"/>
    <property type="match status" value="1"/>
</dbReference>
<proteinExistence type="inferred from homology"/>